<dbReference type="NCBIfam" id="NF001109">
    <property type="entry name" value="PRK00136.1"/>
    <property type="match status" value="1"/>
</dbReference>
<organism evidence="7">
    <name type="scientific">uncultured Parcubacteria bacterium Rifle_16ft_4_minimus_2958</name>
    <dbReference type="NCBI Taxonomy" id="1665137"/>
    <lineage>
        <taxon>Bacteria</taxon>
        <taxon>Candidatus Parcubacteria</taxon>
        <taxon>environmental samples</taxon>
    </lineage>
</organism>
<evidence type="ECO:0000256" key="6">
    <source>
        <dbReference type="RuleBase" id="RU003660"/>
    </source>
</evidence>
<dbReference type="AlphaFoldDB" id="A0A0H4T514"/>
<dbReference type="InterPro" id="IPR035987">
    <property type="entry name" value="Ribosomal_uS8_sf"/>
</dbReference>
<reference evidence="7" key="1">
    <citation type="journal article" date="2015" name="ISME J.">
        <title>Aquifer environment selects for microbial species cohorts in sediment and groundwater.</title>
        <authorList>
            <person name="Hug L.A."/>
            <person name="Thomas B.C."/>
            <person name="Brown C.T."/>
            <person name="Frischkorn K.R."/>
            <person name="Williams K.H."/>
            <person name="Tringe S.G."/>
            <person name="Banfield J.F."/>
        </authorList>
    </citation>
    <scope>NUCLEOTIDE SEQUENCE</scope>
</reference>
<protein>
    <recommendedName>
        <fullName evidence="4 5">Small ribosomal subunit protein uS8</fullName>
    </recommendedName>
</protein>
<dbReference type="GO" id="GO:0003735">
    <property type="term" value="F:structural constituent of ribosome"/>
    <property type="evidence" value="ECO:0007669"/>
    <property type="project" value="InterPro"/>
</dbReference>
<evidence type="ECO:0000256" key="5">
    <source>
        <dbReference type="HAMAP-Rule" id="MF_01302"/>
    </source>
</evidence>
<dbReference type="GO" id="GO:0005737">
    <property type="term" value="C:cytoplasm"/>
    <property type="evidence" value="ECO:0007669"/>
    <property type="project" value="UniProtKB-ARBA"/>
</dbReference>
<gene>
    <name evidence="5 7" type="primary">rpsH</name>
</gene>
<dbReference type="GO" id="GO:0019843">
    <property type="term" value="F:rRNA binding"/>
    <property type="evidence" value="ECO:0007669"/>
    <property type="project" value="UniProtKB-UniRule"/>
</dbReference>
<dbReference type="GO" id="GO:0006412">
    <property type="term" value="P:translation"/>
    <property type="evidence" value="ECO:0007669"/>
    <property type="project" value="UniProtKB-UniRule"/>
</dbReference>
<dbReference type="GO" id="GO:1990904">
    <property type="term" value="C:ribonucleoprotein complex"/>
    <property type="evidence" value="ECO:0007669"/>
    <property type="project" value="UniProtKB-KW"/>
</dbReference>
<dbReference type="InterPro" id="IPR047863">
    <property type="entry name" value="Ribosomal_uS8_CS"/>
</dbReference>
<proteinExistence type="inferred from homology"/>
<dbReference type="HAMAP" id="MF_01302_B">
    <property type="entry name" value="Ribosomal_uS8_B"/>
    <property type="match status" value="1"/>
</dbReference>
<dbReference type="Pfam" id="PF00410">
    <property type="entry name" value="Ribosomal_S8"/>
    <property type="match status" value="1"/>
</dbReference>
<dbReference type="EMBL" id="KT006981">
    <property type="protein sequence ID" value="AKQ01840.1"/>
    <property type="molecule type" value="Genomic_DNA"/>
</dbReference>
<dbReference type="Gene3D" id="3.30.1370.30">
    <property type="match status" value="1"/>
</dbReference>
<keyword evidence="2 5" id="KW-0689">Ribosomal protein</keyword>
<comment type="function">
    <text evidence="5">One of the primary rRNA binding proteins, it binds directly to 16S rRNA central domain where it helps coordinate assembly of the platform of the 30S subunit.</text>
</comment>
<name>A0A0H4T514_9BACT</name>
<keyword evidence="5" id="KW-0694">RNA-binding</keyword>
<keyword evidence="3 5" id="KW-0687">Ribonucleoprotein</keyword>
<dbReference type="InterPro" id="IPR000630">
    <property type="entry name" value="Ribosomal_uS8"/>
</dbReference>
<evidence type="ECO:0000256" key="4">
    <source>
        <dbReference type="ARBA" id="ARBA00035258"/>
    </source>
</evidence>
<evidence type="ECO:0000256" key="2">
    <source>
        <dbReference type="ARBA" id="ARBA00022980"/>
    </source>
</evidence>
<comment type="subunit">
    <text evidence="5">Part of the 30S ribosomal subunit. Contacts proteins S5 and S12.</text>
</comment>
<dbReference type="PROSITE" id="PS00053">
    <property type="entry name" value="RIBOSOMAL_S8"/>
    <property type="match status" value="1"/>
</dbReference>
<evidence type="ECO:0000256" key="1">
    <source>
        <dbReference type="ARBA" id="ARBA00006471"/>
    </source>
</evidence>
<sequence length="129" mass="14171">MTDPIAAMLIMIKNASRVKGKTVTVPYSKLKHSIANCLEKEGYLAGVSKKVIKNMPALVLDLAYEGEKAKLTDLKRISKPSLRVYAGVKDLRPVRQGYGIMVLSTPKGILTDKEAKKELVGGEVICKLW</sequence>
<dbReference type="Gene3D" id="3.30.1490.10">
    <property type="match status" value="1"/>
</dbReference>
<dbReference type="SUPFAM" id="SSF56047">
    <property type="entry name" value="Ribosomal protein S8"/>
    <property type="match status" value="1"/>
</dbReference>
<accession>A0A0H4T514</accession>
<evidence type="ECO:0000256" key="3">
    <source>
        <dbReference type="ARBA" id="ARBA00023274"/>
    </source>
</evidence>
<comment type="similarity">
    <text evidence="1 5 6">Belongs to the universal ribosomal protein uS8 family.</text>
</comment>
<dbReference type="FunFam" id="3.30.1490.10:FF:000001">
    <property type="entry name" value="30S ribosomal protein S8"/>
    <property type="match status" value="1"/>
</dbReference>
<keyword evidence="5" id="KW-0699">rRNA-binding</keyword>
<dbReference type="GO" id="GO:0005840">
    <property type="term" value="C:ribosome"/>
    <property type="evidence" value="ECO:0007669"/>
    <property type="project" value="UniProtKB-KW"/>
</dbReference>
<evidence type="ECO:0000313" key="7">
    <source>
        <dbReference type="EMBL" id="AKQ01840.1"/>
    </source>
</evidence>
<dbReference type="PANTHER" id="PTHR11758">
    <property type="entry name" value="40S RIBOSOMAL PROTEIN S15A"/>
    <property type="match status" value="1"/>
</dbReference>